<dbReference type="InterPro" id="IPR056695">
    <property type="entry name" value="DUF7793"/>
</dbReference>
<organism evidence="3 4">
    <name type="scientific">Leeuwenhoekiella palythoae</name>
    <dbReference type="NCBI Taxonomy" id="573501"/>
    <lineage>
        <taxon>Bacteria</taxon>
        <taxon>Pseudomonadati</taxon>
        <taxon>Bacteroidota</taxon>
        <taxon>Flavobacteriia</taxon>
        <taxon>Flavobacteriales</taxon>
        <taxon>Flavobacteriaceae</taxon>
        <taxon>Leeuwenhoekiella</taxon>
    </lineage>
</organism>
<reference evidence="3" key="2">
    <citation type="submission" date="2016-11" db="EMBL/GenBank/DDBJ databases">
        <authorList>
            <person name="Jaros S."/>
            <person name="Januszkiewicz K."/>
            <person name="Wedrychowicz H."/>
        </authorList>
    </citation>
    <scope>NUCLEOTIDE SEQUENCE [LARGE SCALE GENOMIC DNA]</scope>
    <source>
        <strain evidence="3">DSM 19859</strain>
    </source>
</reference>
<name>A0A1M5UAL2_9FLAO</name>
<reference evidence="4" key="1">
    <citation type="submission" date="2016-11" db="EMBL/GenBank/DDBJ databases">
        <authorList>
            <person name="Varghese N."/>
            <person name="Submissions S."/>
        </authorList>
    </citation>
    <scope>NUCLEOTIDE SEQUENCE [LARGE SCALE GENOMIC DNA]</scope>
    <source>
        <strain evidence="4">DSM 19859</strain>
    </source>
</reference>
<sequence length="125" mass="14460">MRPDYENAYAEYRIKAGILFLYYKPEACLSLKAAEEVVQDRLAVQMGQPYPVYCDVRPIIDSEKEARDFLSQNGNALVRALAFRIDYPVTEIMMQFYLQNGSAAIPTQLVFDIRTAWNFLSSFRE</sequence>
<dbReference type="EMBL" id="QOVN01000007">
    <property type="protein sequence ID" value="RXG27446.1"/>
    <property type="molecule type" value="Genomic_DNA"/>
</dbReference>
<accession>A0A1M5UAL2</accession>
<dbReference type="Proteomes" id="UP000184240">
    <property type="component" value="Unassembled WGS sequence"/>
</dbReference>
<evidence type="ECO:0000313" key="4">
    <source>
        <dbReference type="Proteomes" id="UP000184240"/>
    </source>
</evidence>
<feature type="domain" description="DUF7793" evidence="1">
    <location>
        <begin position="12"/>
        <end position="123"/>
    </location>
</feature>
<evidence type="ECO:0000313" key="2">
    <source>
        <dbReference type="EMBL" id="RXG27446.1"/>
    </source>
</evidence>
<dbReference type="Pfam" id="PF25056">
    <property type="entry name" value="DUF7793"/>
    <property type="match status" value="1"/>
</dbReference>
<proteinExistence type="predicted"/>
<keyword evidence="5" id="KW-1185">Reference proteome</keyword>
<evidence type="ECO:0000313" key="3">
    <source>
        <dbReference type="EMBL" id="SHH60034.1"/>
    </source>
</evidence>
<dbReference type="OrthoDB" id="957652at2"/>
<dbReference type="Proteomes" id="UP000290037">
    <property type="component" value="Unassembled WGS sequence"/>
</dbReference>
<dbReference type="STRING" id="573501.SAMN04487999_0609"/>
<dbReference type="EMBL" id="FQXT01000001">
    <property type="protein sequence ID" value="SHH60034.1"/>
    <property type="molecule type" value="Genomic_DNA"/>
</dbReference>
<dbReference type="RefSeq" id="WP_072980192.1">
    <property type="nucleotide sequence ID" value="NZ_CAXPJH010000007.1"/>
</dbReference>
<reference evidence="2 5" key="3">
    <citation type="submission" date="2018-07" db="EMBL/GenBank/DDBJ databases">
        <title>Leeuwenhoekiella genomics.</title>
        <authorList>
            <person name="Tahon G."/>
            <person name="Willems A."/>
        </authorList>
    </citation>
    <scope>NUCLEOTIDE SEQUENCE [LARGE SCALE GENOMIC DNA]</scope>
    <source>
        <strain evidence="2 5">LMG 24856</strain>
    </source>
</reference>
<evidence type="ECO:0000313" key="5">
    <source>
        <dbReference type="Proteomes" id="UP000290037"/>
    </source>
</evidence>
<protein>
    <recommendedName>
        <fullName evidence="1">DUF7793 domain-containing protein</fullName>
    </recommendedName>
</protein>
<gene>
    <name evidence="2" type="ORF">DSM01_2965</name>
    <name evidence="3" type="ORF">SAMN04487999_0609</name>
</gene>
<evidence type="ECO:0000259" key="1">
    <source>
        <dbReference type="Pfam" id="PF25056"/>
    </source>
</evidence>
<dbReference type="AlphaFoldDB" id="A0A1M5UAL2"/>